<sequence length="1064" mass="116481">MVNAGDDNDLMSAAANKLSIANNVISKRKEQLKQWEESEMNKLAPIRRPVDRSKVKFQDSDVFLSACVSGDEDEVDDLLEKGANINTTTIDGVTALHQAVIDGKIETIKFLLDRGADIDAQDNEGWTPLHAAVCCGSLPIVQLLCDRGADLTCVNSDKELAVDLAEDDNIKEYLEKQFLNKNIDAEECRDLEYNTMMKDCTEWIRCGRYLDKPHPRTGATALHVAASKGYNQLIGMLIRAGANVHAKDVEGWTALHAAAHWGEKDACRILMENGAKLSDKNYADQDVLRVADKSIVEFLENLQKSLEKPVVKPISVQISQSASNVLQPTNVTSMHLKRSSVPRLSTDEKISLTKKDEQDENMSLTMGVDVPTVRSPVTPPPLSPSPVALTSLNKYGSPERSVSPPPVKRPTMNDTTEPTKTIVLRNYPEKSDSGSSVSSTPSVVAVLPAPRITSSESSSSQSAYSSTSATSSSSSVAEFSTKASPTLTAAVLATQKPPPFSISKQTIQIPTTSNEQKTAPLGEGESDLEDEEMETETPKSRDNTASGVSSITTMSRSVSTQNSSSNLYSSDQNVECTIKVPTTKFERSTPSSISANTFTTRPNLTTSFTMDVPKKVYPTMGTVNIGLSKTPSQSASEASSPMTSPTVHARNIVPNVVQRSASSNNAPWVAHVKSGISNVGKNVEQFNNQHTPTCSSTRPPLGPRPIQETLSYQRYIRSSQTPPTQPISQKESEAERKAKSRQQRAARRSTQGVSSDMVRAATEEMSNWRSSTLQQTAIQNSAAASSKRSDEDLLEPLPSVQHPTSAINTPSANKFRRSQVVRANRRGTGPVDFDALSAANETGEAENDEADQKYANITVRRRDDVNKTPTLPKKTYQESQNSASVLHGPTNHSRVISGVATSSVNGNGPNVTTDRYKQLYEKERDENERLRRKLEQMNVKSGELANGTAKPNVSMEDYDRKALERRIAHLEYELEEALKQANESARLKTENLALVRVLAKLSRQDRPVPSMQQQSVVFCVVVVSHVLCPNLIHFQKAKQLQSDYKKLKDENGALIRVISKLSTK</sequence>
<accession>A0AC34R572</accession>
<dbReference type="WBParaSite" id="JU765_v2.g351.t1">
    <property type="protein sequence ID" value="JU765_v2.g351.t1"/>
    <property type="gene ID" value="JU765_v2.g351"/>
</dbReference>
<organism evidence="1 2">
    <name type="scientific">Panagrolaimus sp. JU765</name>
    <dbReference type="NCBI Taxonomy" id="591449"/>
    <lineage>
        <taxon>Eukaryota</taxon>
        <taxon>Metazoa</taxon>
        <taxon>Ecdysozoa</taxon>
        <taxon>Nematoda</taxon>
        <taxon>Chromadorea</taxon>
        <taxon>Rhabditida</taxon>
        <taxon>Tylenchina</taxon>
        <taxon>Panagrolaimomorpha</taxon>
        <taxon>Panagrolaimoidea</taxon>
        <taxon>Panagrolaimidae</taxon>
        <taxon>Panagrolaimus</taxon>
    </lineage>
</organism>
<evidence type="ECO:0000313" key="2">
    <source>
        <dbReference type="WBParaSite" id="JU765_v2.g351.t1"/>
    </source>
</evidence>
<evidence type="ECO:0000313" key="1">
    <source>
        <dbReference type="Proteomes" id="UP000887576"/>
    </source>
</evidence>
<reference evidence="2" key="1">
    <citation type="submission" date="2022-11" db="UniProtKB">
        <authorList>
            <consortium name="WormBaseParasite"/>
        </authorList>
    </citation>
    <scope>IDENTIFICATION</scope>
</reference>
<dbReference type="Proteomes" id="UP000887576">
    <property type="component" value="Unplaced"/>
</dbReference>
<name>A0AC34R572_9BILA</name>
<proteinExistence type="predicted"/>
<protein>
    <submittedName>
        <fullName evidence="2">cGMP-dependent protein kinase interacting domain-containing protein</fullName>
    </submittedName>
</protein>